<reference evidence="1" key="1">
    <citation type="submission" date="2021-02" db="EMBL/GenBank/DDBJ databases">
        <authorList>
            <consortium name="DOE Joint Genome Institute"/>
            <person name="Ahrendt S."/>
            <person name="Looney B.P."/>
            <person name="Miyauchi S."/>
            <person name="Morin E."/>
            <person name="Drula E."/>
            <person name="Courty P.E."/>
            <person name="Chicoki N."/>
            <person name="Fauchery L."/>
            <person name="Kohler A."/>
            <person name="Kuo A."/>
            <person name="Labutti K."/>
            <person name="Pangilinan J."/>
            <person name="Lipzen A."/>
            <person name="Riley R."/>
            <person name="Andreopoulos W."/>
            <person name="He G."/>
            <person name="Johnson J."/>
            <person name="Barry K.W."/>
            <person name="Grigoriev I.V."/>
            <person name="Nagy L."/>
            <person name="Hibbett D."/>
            <person name="Henrissat B."/>
            <person name="Matheny P.B."/>
            <person name="Labbe J."/>
            <person name="Martin F."/>
        </authorList>
    </citation>
    <scope>NUCLEOTIDE SEQUENCE</scope>
    <source>
        <strain evidence="1">EC-137</strain>
    </source>
</reference>
<sequence length="539" mass="58700">MYSLALRCLFLILSSLVSAQADGPQVRLNVGTFRGSVFNGTDRFLGIPFAQAPVGKLRFKAPKKITTPLSSVQDALQFGDACPQPGSVASLGAPMGEDCLRLNVWRPLNATARDKLPVIVWMYGGVYNTGAASMAELDGTRFVTRSLAIGKPLIFVSINYRVNTFGFLASKFVAVEDLNNGLKDQVAALEFVQENIAAFGGDPEKVTIWGQSAGAGSVLSHIVYPTSQTLFRGAIMDSEVGPFKNSPPPEAFDAPGKAFDVILKGTGCPANESAFACLQEVPFETLANVSNAFVSETLNNQFWEPTIAPGSFLPVRASTRIAAGDFLHIPIIIGTNLNEGATFSDSLLNLNVTGSAELASMDEFIKASVITESLITPDVLSTIHELYPANTELLPHSTGDSLFDRTSAWYGDHMFLAARRRFVDVASQHQPTFVYHFREPIPGNDPRLGVVAHATELPLLFGNPLPAPDVELEFANAFLDFYISFVNDLNPGGNWPRFSTKSLQILQLMRDNITAITDDFRRGRTDFLNLPEVLNEWQR</sequence>
<dbReference type="EMBL" id="MU273527">
    <property type="protein sequence ID" value="KAI0033131.1"/>
    <property type="molecule type" value="Genomic_DNA"/>
</dbReference>
<evidence type="ECO:0000313" key="2">
    <source>
        <dbReference type="Proteomes" id="UP000814128"/>
    </source>
</evidence>
<dbReference type="Proteomes" id="UP000814128">
    <property type="component" value="Unassembled WGS sequence"/>
</dbReference>
<name>A0ACB8QMR2_9AGAM</name>
<gene>
    <name evidence="1" type="ORF">K488DRAFT_48347</name>
</gene>
<keyword evidence="2" id="KW-1185">Reference proteome</keyword>
<comment type="caution">
    <text evidence="1">The sequence shown here is derived from an EMBL/GenBank/DDBJ whole genome shotgun (WGS) entry which is preliminary data.</text>
</comment>
<protein>
    <submittedName>
        <fullName evidence="1">Alpha/beta-hydrolase</fullName>
    </submittedName>
</protein>
<accession>A0ACB8QMR2</accession>
<reference evidence="1" key="2">
    <citation type="journal article" date="2022" name="New Phytol.">
        <title>Evolutionary transition to the ectomycorrhizal habit in the genomes of a hyperdiverse lineage of mushroom-forming fungi.</title>
        <authorList>
            <person name="Looney B."/>
            <person name="Miyauchi S."/>
            <person name="Morin E."/>
            <person name="Drula E."/>
            <person name="Courty P.E."/>
            <person name="Kohler A."/>
            <person name="Kuo A."/>
            <person name="LaButti K."/>
            <person name="Pangilinan J."/>
            <person name="Lipzen A."/>
            <person name="Riley R."/>
            <person name="Andreopoulos W."/>
            <person name="He G."/>
            <person name="Johnson J."/>
            <person name="Nolan M."/>
            <person name="Tritt A."/>
            <person name="Barry K.W."/>
            <person name="Grigoriev I.V."/>
            <person name="Nagy L.G."/>
            <person name="Hibbett D."/>
            <person name="Henrissat B."/>
            <person name="Matheny P.B."/>
            <person name="Labbe J."/>
            <person name="Martin F.M."/>
        </authorList>
    </citation>
    <scope>NUCLEOTIDE SEQUENCE</scope>
    <source>
        <strain evidence="1">EC-137</strain>
    </source>
</reference>
<organism evidence="1 2">
    <name type="scientific">Vararia minispora EC-137</name>
    <dbReference type="NCBI Taxonomy" id="1314806"/>
    <lineage>
        <taxon>Eukaryota</taxon>
        <taxon>Fungi</taxon>
        <taxon>Dikarya</taxon>
        <taxon>Basidiomycota</taxon>
        <taxon>Agaricomycotina</taxon>
        <taxon>Agaricomycetes</taxon>
        <taxon>Russulales</taxon>
        <taxon>Lachnocladiaceae</taxon>
        <taxon>Vararia</taxon>
    </lineage>
</organism>
<evidence type="ECO:0000313" key="1">
    <source>
        <dbReference type="EMBL" id="KAI0033131.1"/>
    </source>
</evidence>
<proteinExistence type="predicted"/>